<evidence type="ECO:0000256" key="1">
    <source>
        <dbReference type="SAM" id="MobiDB-lite"/>
    </source>
</evidence>
<dbReference type="PANTHER" id="PTHR32063:SF0">
    <property type="entry name" value="SWARMING MOTILITY PROTEIN SWRC"/>
    <property type="match status" value="1"/>
</dbReference>
<keyword evidence="2" id="KW-0812">Transmembrane</keyword>
<dbReference type="Gene3D" id="1.20.1640.10">
    <property type="entry name" value="Multidrug efflux transporter AcrB transmembrane domain"/>
    <property type="match status" value="1"/>
</dbReference>
<organism evidence="3 4">
    <name type="scientific">Photobacterium aphoticum</name>
    <dbReference type="NCBI Taxonomy" id="754436"/>
    <lineage>
        <taxon>Bacteria</taxon>
        <taxon>Pseudomonadati</taxon>
        <taxon>Pseudomonadota</taxon>
        <taxon>Gammaproteobacteria</taxon>
        <taxon>Vibrionales</taxon>
        <taxon>Vibrionaceae</taxon>
        <taxon>Photobacterium</taxon>
    </lineage>
</organism>
<dbReference type="GO" id="GO:0005886">
    <property type="term" value="C:plasma membrane"/>
    <property type="evidence" value="ECO:0007669"/>
    <property type="project" value="TreeGrafter"/>
</dbReference>
<dbReference type="STRING" id="754436.JCM19237_2791"/>
<evidence type="ECO:0000313" key="4">
    <source>
        <dbReference type="Proteomes" id="UP000029227"/>
    </source>
</evidence>
<keyword evidence="2" id="KW-0472">Membrane</keyword>
<evidence type="ECO:0000313" key="3">
    <source>
        <dbReference type="EMBL" id="GAL06694.1"/>
    </source>
</evidence>
<reference evidence="3 4" key="1">
    <citation type="journal article" date="2014" name="Genome Announc.">
        <title>Draft Genome Sequences of Two Vibrionaceae Species, Vibrio ponticus C121 and Photobacterium aphoticum C119, Isolated as Coral Reef Microbiota.</title>
        <authorList>
            <person name="Al-saari N."/>
            <person name="Meirelles P.M."/>
            <person name="Mino S."/>
            <person name="Suda W."/>
            <person name="Oshima K."/>
            <person name="Hattori M."/>
            <person name="Ohkuma M."/>
            <person name="Thompson F.L."/>
            <person name="Gomez-Gil B."/>
            <person name="Sawabe T."/>
            <person name="Sawabe T."/>
        </authorList>
    </citation>
    <scope>NUCLEOTIDE SEQUENCE [LARGE SCALE GENOMIC DNA]</scope>
    <source>
        <strain evidence="3 4">JCM 19237</strain>
    </source>
</reference>
<dbReference type="InterPro" id="IPR001036">
    <property type="entry name" value="Acrflvin-R"/>
</dbReference>
<dbReference type="GO" id="GO:0042910">
    <property type="term" value="F:xenobiotic transmembrane transporter activity"/>
    <property type="evidence" value="ECO:0007669"/>
    <property type="project" value="TreeGrafter"/>
</dbReference>
<sequence length="94" mass="9824">MCTELTGRTLNVISLAGLAFAVGMVLDAAIVVLENIIRLREKRSSLAATQQADNQAVSDKSHQGDLGDLGGLSNQGDLAEQGTKQVWSALLAST</sequence>
<proteinExistence type="predicted"/>
<dbReference type="EMBL" id="BBMN01000012">
    <property type="protein sequence ID" value="GAL06694.1"/>
    <property type="molecule type" value="Genomic_DNA"/>
</dbReference>
<feature type="region of interest" description="Disordered" evidence="1">
    <location>
        <begin position="49"/>
        <end position="77"/>
    </location>
</feature>
<name>A0A090QXT8_9GAMM</name>
<evidence type="ECO:0000256" key="2">
    <source>
        <dbReference type="SAM" id="Phobius"/>
    </source>
</evidence>
<accession>A0A090QXT8</accession>
<dbReference type="SUPFAM" id="SSF82866">
    <property type="entry name" value="Multidrug efflux transporter AcrB transmembrane domain"/>
    <property type="match status" value="1"/>
</dbReference>
<dbReference type="Proteomes" id="UP000029227">
    <property type="component" value="Unassembled WGS sequence"/>
</dbReference>
<dbReference type="PANTHER" id="PTHR32063">
    <property type="match status" value="1"/>
</dbReference>
<dbReference type="AlphaFoldDB" id="A0A090QXT8"/>
<gene>
    <name evidence="3" type="ORF">JCM19237_2791</name>
</gene>
<keyword evidence="2" id="KW-1133">Transmembrane helix</keyword>
<comment type="caution">
    <text evidence="3">The sequence shown here is derived from an EMBL/GenBank/DDBJ whole genome shotgun (WGS) entry which is preliminary data.</text>
</comment>
<dbReference type="eggNOG" id="COG0841">
    <property type="taxonomic scope" value="Bacteria"/>
</dbReference>
<feature type="compositionally biased region" description="Polar residues" evidence="1">
    <location>
        <begin position="49"/>
        <end position="58"/>
    </location>
</feature>
<protein>
    <submittedName>
        <fullName evidence="3">Acriflavin resistance protein</fullName>
    </submittedName>
</protein>
<dbReference type="Pfam" id="PF00873">
    <property type="entry name" value="ACR_tran"/>
    <property type="match status" value="1"/>
</dbReference>
<feature type="transmembrane region" description="Helical" evidence="2">
    <location>
        <begin position="12"/>
        <end position="33"/>
    </location>
</feature>